<evidence type="ECO:0000313" key="4">
    <source>
        <dbReference type="EMBL" id="GGK14148.1"/>
    </source>
</evidence>
<dbReference type="EMBL" id="BMPP01000001">
    <property type="protein sequence ID" value="GGK14148.1"/>
    <property type="molecule type" value="Genomic_DNA"/>
</dbReference>
<dbReference type="Pfam" id="PF00106">
    <property type="entry name" value="adh_short"/>
    <property type="match status" value="1"/>
</dbReference>
<evidence type="ECO:0000256" key="2">
    <source>
        <dbReference type="ARBA" id="ARBA00023002"/>
    </source>
</evidence>
<name>A0ABQ2EJ62_9DEIO</name>
<dbReference type="NCBIfam" id="NF006073">
    <property type="entry name" value="PRK08219.1"/>
    <property type="match status" value="1"/>
</dbReference>
<dbReference type="PANTHER" id="PTHR44196">
    <property type="entry name" value="DEHYDROGENASE/REDUCTASE SDR FAMILY MEMBER 7B"/>
    <property type="match status" value="1"/>
</dbReference>
<accession>A0ABQ2EJ62</accession>
<comment type="caution">
    <text evidence="4">The sequence shown here is derived from an EMBL/GenBank/DDBJ whole genome shotgun (WGS) entry which is preliminary data.</text>
</comment>
<dbReference type="InterPro" id="IPR036291">
    <property type="entry name" value="NAD(P)-bd_dom_sf"/>
</dbReference>
<dbReference type="InterPro" id="IPR020904">
    <property type="entry name" value="Sc_DH/Rdtase_CS"/>
</dbReference>
<evidence type="ECO:0000313" key="5">
    <source>
        <dbReference type="Proteomes" id="UP000647587"/>
    </source>
</evidence>
<sequence>MTSAHPGTLRPVTLITGAAGGIGRALAQQLSPDHDLILSGRTAGPLEALCGELGAVPLLLDLTRPDTFESAVAGLGRVTNVVHNAGVVDLGPVAAQAYDLWTHTLTVNTVAPAELTRLLLPGLRAAQGTVVFVNSGAGLRANAGWGSYAASKHALRALADALRDEEAPHGVRVTSVYPGRTATEMQRRVRTQEGGDYQPETFIQPETVAATIAFALNASRDASLTDLTVRPGPRP</sequence>
<proteinExistence type="inferred from homology"/>
<dbReference type="RefSeq" id="WP_189004084.1">
    <property type="nucleotide sequence ID" value="NZ_BMPP01000001.1"/>
</dbReference>
<dbReference type="SMART" id="SM00822">
    <property type="entry name" value="PKS_KR"/>
    <property type="match status" value="1"/>
</dbReference>
<evidence type="ECO:0000259" key="3">
    <source>
        <dbReference type="SMART" id="SM00822"/>
    </source>
</evidence>
<reference evidence="5" key="1">
    <citation type="journal article" date="2019" name="Int. J. Syst. Evol. Microbiol.">
        <title>The Global Catalogue of Microorganisms (GCM) 10K type strain sequencing project: providing services to taxonomists for standard genome sequencing and annotation.</title>
        <authorList>
            <consortium name="The Broad Institute Genomics Platform"/>
            <consortium name="The Broad Institute Genome Sequencing Center for Infectious Disease"/>
            <person name="Wu L."/>
            <person name="Ma J."/>
        </authorList>
    </citation>
    <scope>NUCLEOTIDE SEQUENCE [LARGE SCALE GENOMIC DNA]</scope>
    <source>
        <strain evidence="5">JCM 30331</strain>
    </source>
</reference>
<dbReference type="SUPFAM" id="SSF51735">
    <property type="entry name" value="NAD(P)-binding Rossmann-fold domains"/>
    <property type="match status" value="1"/>
</dbReference>
<dbReference type="InterPro" id="IPR057326">
    <property type="entry name" value="KR_dom"/>
</dbReference>
<protein>
    <submittedName>
        <fullName evidence="4">Short chain dehydrogenase</fullName>
    </submittedName>
</protein>
<dbReference type="PROSITE" id="PS00061">
    <property type="entry name" value="ADH_SHORT"/>
    <property type="match status" value="1"/>
</dbReference>
<evidence type="ECO:0000256" key="1">
    <source>
        <dbReference type="ARBA" id="ARBA00006484"/>
    </source>
</evidence>
<keyword evidence="5" id="KW-1185">Reference proteome</keyword>
<dbReference type="Gene3D" id="3.40.50.720">
    <property type="entry name" value="NAD(P)-binding Rossmann-like Domain"/>
    <property type="match status" value="1"/>
</dbReference>
<dbReference type="InterPro" id="IPR002347">
    <property type="entry name" value="SDR_fam"/>
</dbReference>
<dbReference type="Proteomes" id="UP000647587">
    <property type="component" value="Unassembled WGS sequence"/>
</dbReference>
<feature type="domain" description="Ketoreductase" evidence="3">
    <location>
        <begin position="11"/>
        <end position="181"/>
    </location>
</feature>
<comment type="similarity">
    <text evidence="1">Belongs to the short-chain dehydrogenases/reductases (SDR) family.</text>
</comment>
<dbReference type="PANTHER" id="PTHR44196:SF1">
    <property type="entry name" value="DEHYDROGENASE_REDUCTASE SDR FAMILY MEMBER 7B"/>
    <property type="match status" value="1"/>
</dbReference>
<keyword evidence="2" id="KW-0560">Oxidoreductase</keyword>
<organism evidence="4 5">
    <name type="scientific">Deinococcus malanensis</name>
    <dbReference type="NCBI Taxonomy" id="1706855"/>
    <lineage>
        <taxon>Bacteria</taxon>
        <taxon>Thermotogati</taxon>
        <taxon>Deinococcota</taxon>
        <taxon>Deinococci</taxon>
        <taxon>Deinococcales</taxon>
        <taxon>Deinococcaceae</taxon>
        <taxon>Deinococcus</taxon>
    </lineage>
</organism>
<gene>
    <name evidence="4" type="ORF">GCM10008955_04350</name>
</gene>
<dbReference type="PRINTS" id="PR00081">
    <property type="entry name" value="GDHRDH"/>
</dbReference>